<dbReference type="KEGG" id="gtt:GUITHDRAFT_119917"/>
<reference evidence="3" key="3">
    <citation type="submission" date="2015-06" db="UniProtKB">
        <authorList>
            <consortium name="EnsemblProtists"/>
        </authorList>
    </citation>
    <scope>IDENTIFICATION</scope>
</reference>
<reference evidence="4" key="2">
    <citation type="submission" date="2012-11" db="EMBL/GenBank/DDBJ databases">
        <authorList>
            <person name="Kuo A."/>
            <person name="Curtis B.A."/>
            <person name="Tanifuji G."/>
            <person name="Burki F."/>
            <person name="Gruber A."/>
            <person name="Irimia M."/>
            <person name="Maruyama S."/>
            <person name="Arias M.C."/>
            <person name="Ball S.G."/>
            <person name="Gile G.H."/>
            <person name="Hirakawa Y."/>
            <person name="Hopkins J.F."/>
            <person name="Rensing S.A."/>
            <person name="Schmutz J."/>
            <person name="Symeonidi A."/>
            <person name="Elias M."/>
            <person name="Eveleigh R.J."/>
            <person name="Herman E.K."/>
            <person name="Klute M.J."/>
            <person name="Nakayama T."/>
            <person name="Obornik M."/>
            <person name="Reyes-Prieto A."/>
            <person name="Armbrust E.V."/>
            <person name="Aves S.J."/>
            <person name="Beiko R.G."/>
            <person name="Coutinho P."/>
            <person name="Dacks J.B."/>
            <person name="Durnford D.G."/>
            <person name="Fast N.M."/>
            <person name="Green B.R."/>
            <person name="Grisdale C."/>
            <person name="Hempe F."/>
            <person name="Henrissat B."/>
            <person name="Hoppner M.P."/>
            <person name="Ishida K.-I."/>
            <person name="Kim E."/>
            <person name="Koreny L."/>
            <person name="Kroth P.G."/>
            <person name="Liu Y."/>
            <person name="Malik S.-B."/>
            <person name="Maier U.G."/>
            <person name="McRose D."/>
            <person name="Mock T."/>
            <person name="Neilson J.A."/>
            <person name="Onodera N.T."/>
            <person name="Poole A.M."/>
            <person name="Pritham E.J."/>
            <person name="Richards T.A."/>
            <person name="Rocap G."/>
            <person name="Roy S.W."/>
            <person name="Sarai C."/>
            <person name="Schaack S."/>
            <person name="Shirato S."/>
            <person name="Slamovits C.H."/>
            <person name="Spencer D.F."/>
            <person name="Suzuki S."/>
            <person name="Worden A.Z."/>
            <person name="Zauner S."/>
            <person name="Barry K."/>
            <person name="Bell C."/>
            <person name="Bharti A.K."/>
            <person name="Crow J.A."/>
            <person name="Grimwood J."/>
            <person name="Kramer R."/>
            <person name="Lindquist E."/>
            <person name="Lucas S."/>
            <person name="Salamov A."/>
            <person name="McFadden G.I."/>
            <person name="Lane C.E."/>
            <person name="Keeling P.J."/>
            <person name="Gray M.W."/>
            <person name="Grigoriev I.V."/>
            <person name="Archibald J.M."/>
        </authorList>
    </citation>
    <scope>NUCLEOTIDE SEQUENCE</scope>
    <source>
        <strain evidence="4">CCMP2712</strain>
    </source>
</reference>
<dbReference type="EMBL" id="JH993126">
    <property type="protein sequence ID" value="EKX33871.1"/>
    <property type="molecule type" value="Genomic_DNA"/>
</dbReference>
<reference evidence="2 4" key="1">
    <citation type="journal article" date="2012" name="Nature">
        <title>Algal genomes reveal evolutionary mosaicism and the fate of nucleomorphs.</title>
        <authorList>
            <consortium name="DOE Joint Genome Institute"/>
            <person name="Curtis B.A."/>
            <person name="Tanifuji G."/>
            <person name="Burki F."/>
            <person name="Gruber A."/>
            <person name="Irimia M."/>
            <person name="Maruyama S."/>
            <person name="Arias M.C."/>
            <person name="Ball S.G."/>
            <person name="Gile G.H."/>
            <person name="Hirakawa Y."/>
            <person name="Hopkins J.F."/>
            <person name="Kuo A."/>
            <person name="Rensing S.A."/>
            <person name="Schmutz J."/>
            <person name="Symeonidi A."/>
            <person name="Elias M."/>
            <person name="Eveleigh R.J."/>
            <person name="Herman E.K."/>
            <person name="Klute M.J."/>
            <person name="Nakayama T."/>
            <person name="Obornik M."/>
            <person name="Reyes-Prieto A."/>
            <person name="Armbrust E.V."/>
            <person name="Aves S.J."/>
            <person name="Beiko R.G."/>
            <person name="Coutinho P."/>
            <person name="Dacks J.B."/>
            <person name="Durnford D.G."/>
            <person name="Fast N.M."/>
            <person name="Green B.R."/>
            <person name="Grisdale C.J."/>
            <person name="Hempel F."/>
            <person name="Henrissat B."/>
            <person name="Hoppner M.P."/>
            <person name="Ishida K."/>
            <person name="Kim E."/>
            <person name="Koreny L."/>
            <person name="Kroth P.G."/>
            <person name="Liu Y."/>
            <person name="Malik S.B."/>
            <person name="Maier U.G."/>
            <person name="McRose D."/>
            <person name="Mock T."/>
            <person name="Neilson J.A."/>
            <person name="Onodera N.T."/>
            <person name="Poole A.M."/>
            <person name="Pritham E.J."/>
            <person name="Richards T.A."/>
            <person name="Rocap G."/>
            <person name="Roy S.W."/>
            <person name="Sarai C."/>
            <person name="Schaack S."/>
            <person name="Shirato S."/>
            <person name="Slamovits C.H."/>
            <person name="Spencer D.F."/>
            <person name="Suzuki S."/>
            <person name="Worden A.Z."/>
            <person name="Zauner S."/>
            <person name="Barry K."/>
            <person name="Bell C."/>
            <person name="Bharti A.K."/>
            <person name="Crow J.A."/>
            <person name="Grimwood J."/>
            <person name="Kramer R."/>
            <person name="Lindquist E."/>
            <person name="Lucas S."/>
            <person name="Salamov A."/>
            <person name="McFadden G.I."/>
            <person name="Lane C.E."/>
            <person name="Keeling P.J."/>
            <person name="Gray M.W."/>
            <person name="Grigoriev I.V."/>
            <person name="Archibald J.M."/>
        </authorList>
    </citation>
    <scope>NUCLEOTIDE SEQUENCE</scope>
    <source>
        <strain evidence="2 4">CCMP2712</strain>
    </source>
</reference>
<dbReference type="AlphaFoldDB" id="L1ICA2"/>
<sequence length="304" mass="34852">MSVRDSQLSGVIQKAGEFFDLPVVLKHFLISVELVQRGILKRVKTIQKSYSLAVKHRMDSSTSYGDRDVEEASSIHNATSEELKKLAMDFIMGNATTHAELPFLHIVADPIAHWRKHKKVLVEEFQVACSKTNEGEASPDLSPAFLRANSSQEEGTNTFLSSLHKAFNDLMKLATRKVNEVKDEMSHLEDEMIRYEQSAWKSLFLFNQRSKFKRKLEDLSKRLAAAELVVEAGFRQLWKLISRLNQLDRERAEGSSFLARCKVIHSSSPEMLRCGQESDQINARIRKHYYLLDRRRVGCISVHF</sequence>
<gene>
    <name evidence="2" type="ORF">GUITHDRAFT_119917</name>
</gene>
<protein>
    <submittedName>
        <fullName evidence="2 3">Uncharacterized protein</fullName>
    </submittedName>
</protein>
<proteinExistence type="predicted"/>
<organism evidence="2">
    <name type="scientific">Guillardia theta (strain CCMP2712)</name>
    <name type="common">Cryptophyte</name>
    <dbReference type="NCBI Taxonomy" id="905079"/>
    <lineage>
        <taxon>Eukaryota</taxon>
        <taxon>Cryptophyceae</taxon>
        <taxon>Pyrenomonadales</taxon>
        <taxon>Geminigeraceae</taxon>
        <taxon>Guillardia</taxon>
    </lineage>
</organism>
<feature type="coiled-coil region" evidence="1">
    <location>
        <begin position="171"/>
        <end position="229"/>
    </location>
</feature>
<dbReference type="HOGENOM" id="CLU_916577_0_0_1"/>
<dbReference type="EnsemblProtists" id="EKX33871">
    <property type="protein sequence ID" value="EKX33871"/>
    <property type="gene ID" value="GUITHDRAFT_119917"/>
</dbReference>
<dbReference type="GeneID" id="17290616"/>
<keyword evidence="1" id="KW-0175">Coiled coil</keyword>
<dbReference type="Proteomes" id="UP000011087">
    <property type="component" value="Unassembled WGS sequence"/>
</dbReference>
<evidence type="ECO:0000313" key="4">
    <source>
        <dbReference type="Proteomes" id="UP000011087"/>
    </source>
</evidence>
<name>L1ICA2_GUITC</name>
<evidence type="ECO:0000313" key="2">
    <source>
        <dbReference type="EMBL" id="EKX33871.1"/>
    </source>
</evidence>
<keyword evidence="4" id="KW-1185">Reference proteome</keyword>
<accession>L1ICA2</accession>
<dbReference type="RefSeq" id="XP_005820851.1">
    <property type="nucleotide sequence ID" value="XM_005820794.1"/>
</dbReference>
<evidence type="ECO:0000256" key="1">
    <source>
        <dbReference type="SAM" id="Coils"/>
    </source>
</evidence>
<dbReference type="PaxDb" id="55529-EKX33871"/>
<evidence type="ECO:0000313" key="3">
    <source>
        <dbReference type="EnsemblProtists" id="EKX33871"/>
    </source>
</evidence>